<dbReference type="Pfam" id="PF00001">
    <property type="entry name" value="7tm_1"/>
    <property type="match status" value="2"/>
</dbReference>
<accession>A0A6P8HDQ3</accession>
<dbReference type="PANTHER" id="PTHR24246">
    <property type="entry name" value="OLFACTORY RECEPTOR AND ADENOSINE RECEPTOR"/>
    <property type="match status" value="1"/>
</dbReference>
<dbReference type="PROSITE" id="PS00237">
    <property type="entry name" value="G_PROTEIN_RECEP_F1_1"/>
    <property type="match status" value="1"/>
</dbReference>
<dbReference type="InterPro" id="IPR017452">
    <property type="entry name" value="GPCR_Rhodpsn_7TM"/>
</dbReference>
<dbReference type="PRINTS" id="PR00237">
    <property type="entry name" value="GPCRRHODOPSN"/>
</dbReference>
<evidence type="ECO:0000259" key="13">
    <source>
        <dbReference type="PROSITE" id="PS50262"/>
    </source>
</evidence>
<keyword evidence="8" id="KW-0325">Glycoprotein</keyword>
<reference evidence="15" key="1">
    <citation type="submission" date="2025-08" db="UniProtKB">
        <authorList>
            <consortium name="RefSeq"/>
        </authorList>
    </citation>
    <scope>IDENTIFICATION</scope>
    <source>
        <tissue evidence="15">Tentacle</tissue>
    </source>
</reference>
<feature type="region of interest" description="Disordered" evidence="11">
    <location>
        <begin position="324"/>
        <end position="368"/>
    </location>
</feature>
<evidence type="ECO:0000256" key="1">
    <source>
        <dbReference type="ARBA" id="ARBA00004651"/>
    </source>
</evidence>
<feature type="domain" description="G-protein coupled receptors family 1 profile" evidence="13">
    <location>
        <begin position="38"/>
        <end position="273"/>
    </location>
</feature>
<dbReference type="RefSeq" id="XP_031550772.1">
    <property type="nucleotide sequence ID" value="XM_031694912.1"/>
</dbReference>
<keyword evidence="2" id="KW-1003">Cell membrane</keyword>
<feature type="transmembrane region" description="Helical" evidence="12">
    <location>
        <begin position="168"/>
        <end position="191"/>
    </location>
</feature>
<dbReference type="GeneID" id="116288164"/>
<keyword evidence="7 10" id="KW-0675">Receptor</keyword>
<dbReference type="CDD" id="cd00637">
    <property type="entry name" value="7tm_classA_rhodopsin-like"/>
    <property type="match status" value="1"/>
</dbReference>
<dbReference type="AlphaFoldDB" id="A0A6P8HDQ3"/>
<evidence type="ECO:0000313" key="14">
    <source>
        <dbReference type="Proteomes" id="UP000515163"/>
    </source>
</evidence>
<comment type="similarity">
    <text evidence="10">Belongs to the G-protein coupled receptor 1 family.</text>
</comment>
<dbReference type="KEGG" id="aten:116288164"/>
<dbReference type="OrthoDB" id="10042731at2759"/>
<dbReference type="Proteomes" id="UP000515163">
    <property type="component" value="Unplaced"/>
</dbReference>
<keyword evidence="3 10" id="KW-0812">Transmembrane</keyword>
<evidence type="ECO:0000256" key="12">
    <source>
        <dbReference type="SAM" id="Phobius"/>
    </source>
</evidence>
<evidence type="ECO:0000256" key="2">
    <source>
        <dbReference type="ARBA" id="ARBA00022475"/>
    </source>
</evidence>
<dbReference type="SMART" id="SM01381">
    <property type="entry name" value="7TM_GPCR_Srsx"/>
    <property type="match status" value="1"/>
</dbReference>
<feature type="transmembrane region" description="Helical" evidence="12">
    <location>
        <begin position="20"/>
        <end position="47"/>
    </location>
</feature>
<dbReference type="InParanoid" id="A0A6P8HDQ3"/>
<evidence type="ECO:0000256" key="5">
    <source>
        <dbReference type="ARBA" id="ARBA00023040"/>
    </source>
</evidence>
<dbReference type="PROSITE" id="PS50262">
    <property type="entry name" value="G_PROTEIN_RECEP_F1_2"/>
    <property type="match status" value="1"/>
</dbReference>
<proteinExistence type="inferred from homology"/>
<feature type="transmembrane region" description="Helical" evidence="12">
    <location>
        <begin position="221"/>
        <end position="241"/>
    </location>
</feature>
<dbReference type="PANTHER" id="PTHR24246:SF27">
    <property type="entry name" value="ADENOSINE RECEPTOR, ISOFORM A"/>
    <property type="match status" value="1"/>
</dbReference>
<evidence type="ECO:0000313" key="15">
    <source>
        <dbReference type="RefSeq" id="XP_031550772.1"/>
    </source>
</evidence>
<dbReference type="GO" id="GO:0004930">
    <property type="term" value="F:G protein-coupled receptor activity"/>
    <property type="evidence" value="ECO:0007669"/>
    <property type="project" value="UniProtKB-KW"/>
</dbReference>
<dbReference type="FunCoup" id="A0A6P8HDQ3">
    <property type="interactions" value="300"/>
</dbReference>
<keyword evidence="5 10" id="KW-0297">G-protein coupled receptor</keyword>
<feature type="transmembrane region" description="Helical" evidence="12">
    <location>
        <begin position="139"/>
        <end position="156"/>
    </location>
</feature>
<evidence type="ECO:0000256" key="11">
    <source>
        <dbReference type="SAM" id="MobiDB-lite"/>
    </source>
</evidence>
<comment type="subcellular location">
    <subcellularLocation>
        <location evidence="1">Cell membrane</location>
        <topology evidence="1">Multi-pass membrane protein</topology>
    </subcellularLocation>
</comment>
<dbReference type="GO" id="GO:0005886">
    <property type="term" value="C:plasma membrane"/>
    <property type="evidence" value="ECO:0007669"/>
    <property type="project" value="UniProtKB-SubCell"/>
</dbReference>
<keyword evidence="14" id="KW-1185">Reference proteome</keyword>
<organism evidence="14 15">
    <name type="scientific">Actinia tenebrosa</name>
    <name type="common">Australian red waratah sea anemone</name>
    <dbReference type="NCBI Taxonomy" id="6105"/>
    <lineage>
        <taxon>Eukaryota</taxon>
        <taxon>Metazoa</taxon>
        <taxon>Cnidaria</taxon>
        <taxon>Anthozoa</taxon>
        <taxon>Hexacorallia</taxon>
        <taxon>Actiniaria</taxon>
        <taxon>Actiniidae</taxon>
        <taxon>Actinia</taxon>
    </lineage>
</organism>
<feature type="transmembrane region" description="Helical" evidence="12">
    <location>
        <begin position="59"/>
        <end position="84"/>
    </location>
</feature>
<keyword evidence="6 12" id="KW-0472">Membrane</keyword>
<gene>
    <name evidence="15" type="primary">LOC116288164</name>
</gene>
<evidence type="ECO:0000256" key="10">
    <source>
        <dbReference type="RuleBase" id="RU000688"/>
    </source>
</evidence>
<protein>
    <submittedName>
        <fullName evidence="15">D(2) dopamine receptor-like</fullName>
    </submittedName>
</protein>
<evidence type="ECO:0000256" key="6">
    <source>
        <dbReference type="ARBA" id="ARBA00023136"/>
    </source>
</evidence>
<name>A0A6P8HDQ3_ACTTE</name>
<keyword evidence="4 12" id="KW-1133">Transmembrane helix</keyword>
<sequence>MSNFTSNTRAESECLLPLEHGIILIILNIISSVFGSIGNLLVCATIYTTTGLQTISNYFLVSMAVADLIVTVVAQPLLVGFLGAAIDGSCANIVELLFRLAANISCAVSVIHLCFISVDRCLMVTKPHNFSRIMTKMRSRILLLISWVLPIIYAVLRLKVSKRATSLFTVAMMAVCYMVIVISYTLIIIQVRKQQNLMQSRQTAYSAGNSKRKRDQMERRVAMTIGIVIIVFTISWLPILVLRSLNADKNSGTAYNWARTLALCNSAMNPWIYCYRIPEFRAAYRRLFILCRWGQVKGSGLGEAETTMTSESATRNQDVHSFEHDNVPVDAGSGKNQHSSMKIVSVQPECEQSQGLGGDSATPGSAGD</sequence>
<evidence type="ECO:0000256" key="9">
    <source>
        <dbReference type="ARBA" id="ARBA00023224"/>
    </source>
</evidence>
<dbReference type="InterPro" id="IPR000276">
    <property type="entry name" value="GPCR_Rhodpsn"/>
</dbReference>
<keyword evidence="9 10" id="KW-0807">Transducer</keyword>
<feature type="transmembrane region" description="Helical" evidence="12">
    <location>
        <begin position="96"/>
        <end position="118"/>
    </location>
</feature>
<evidence type="ECO:0000256" key="8">
    <source>
        <dbReference type="ARBA" id="ARBA00023180"/>
    </source>
</evidence>
<evidence type="ECO:0000256" key="4">
    <source>
        <dbReference type="ARBA" id="ARBA00022989"/>
    </source>
</evidence>
<dbReference type="Gene3D" id="1.20.1070.10">
    <property type="entry name" value="Rhodopsin 7-helix transmembrane proteins"/>
    <property type="match status" value="1"/>
</dbReference>
<evidence type="ECO:0000256" key="3">
    <source>
        <dbReference type="ARBA" id="ARBA00022692"/>
    </source>
</evidence>
<evidence type="ECO:0000256" key="7">
    <source>
        <dbReference type="ARBA" id="ARBA00023170"/>
    </source>
</evidence>
<dbReference type="SUPFAM" id="SSF81321">
    <property type="entry name" value="Family A G protein-coupled receptor-like"/>
    <property type="match status" value="1"/>
</dbReference>